<dbReference type="Proteomes" id="UP000887565">
    <property type="component" value="Unplaced"/>
</dbReference>
<reference evidence="2" key="1">
    <citation type="submission" date="2022-11" db="UniProtKB">
        <authorList>
            <consortium name="WormBaseParasite"/>
        </authorList>
    </citation>
    <scope>IDENTIFICATION</scope>
</reference>
<keyword evidence="1" id="KW-1185">Reference proteome</keyword>
<name>A0A915JU83_ROMCU</name>
<dbReference type="AlphaFoldDB" id="A0A915JU83"/>
<organism evidence="1 2">
    <name type="scientific">Romanomermis culicivorax</name>
    <name type="common">Nematode worm</name>
    <dbReference type="NCBI Taxonomy" id="13658"/>
    <lineage>
        <taxon>Eukaryota</taxon>
        <taxon>Metazoa</taxon>
        <taxon>Ecdysozoa</taxon>
        <taxon>Nematoda</taxon>
        <taxon>Enoplea</taxon>
        <taxon>Dorylaimia</taxon>
        <taxon>Mermithida</taxon>
        <taxon>Mermithoidea</taxon>
        <taxon>Mermithidae</taxon>
        <taxon>Romanomermis</taxon>
    </lineage>
</organism>
<dbReference type="WBParaSite" id="nRc.2.0.1.t29624-RA">
    <property type="protein sequence ID" value="nRc.2.0.1.t29624-RA"/>
    <property type="gene ID" value="nRc.2.0.1.g29624"/>
</dbReference>
<evidence type="ECO:0000313" key="2">
    <source>
        <dbReference type="WBParaSite" id="nRc.2.0.1.t29624-RA"/>
    </source>
</evidence>
<protein>
    <submittedName>
        <fullName evidence="2">Uncharacterized protein</fullName>
    </submittedName>
</protein>
<sequence length="66" mass="7758">MLCIMFEREPSSILYFPKFHTHLIRRRQRRPSQVKQIKSTNVTSHRSIDVGSDQYRLIAAAIVCQV</sequence>
<evidence type="ECO:0000313" key="1">
    <source>
        <dbReference type="Proteomes" id="UP000887565"/>
    </source>
</evidence>
<accession>A0A915JU83</accession>
<proteinExistence type="predicted"/>